<dbReference type="SUPFAM" id="SSF53756">
    <property type="entry name" value="UDP-Glycosyltransferase/glycogen phosphorylase"/>
    <property type="match status" value="2"/>
</dbReference>
<dbReference type="PANTHER" id="PTHR45947:SF3">
    <property type="entry name" value="SULFOQUINOVOSYL TRANSFERASE SQD2"/>
    <property type="match status" value="1"/>
</dbReference>
<keyword evidence="3 8" id="KW-0808">Transferase</keyword>
<dbReference type="OrthoDB" id="6713581at2"/>
<evidence type="ECO:0000259" key="6">
    <source>
        <dbReference type="Pfam" id="PF13524"/>
    </source>
</evidence>
<evidence type="ECO:0000256" key="2">
    <source>
        <dbReference type="ARBA" id="ARBA00022676"/>
    </source>
</evidence>
<keyword evidence="9" id="KW-1185">Reference proteome</keyword>
<name>A0A291GUB5_9MICO</name>
<feature type="domain" description="Glycosyl transferase family 1" evidence="5">
    <location>
        <begin position="516"/>
        <end position="685"/>
    </location>
</feature>
<feature type="domain" description="Glycosyltransferase subfamily 4-like N-terminal" evidence="7">
    <location>
        <begin position="319"/>
        <end position="499"/>
    </location>
</feature>
<dbReference type="PANTHER" id="PTHR45947">
    <property type="entry name" value="SULFOQUINOVOSYL TRANSFERASE SQD2"/>
    <property type="match status" value="1"/>
</dbReference>
<reference evidence="8 9" key="1">
    <citation type="journal article" date="2014" name="Int. J. Syst. Evol. Microbiol.">
        <title>Brachybacterium ginsengisoli sp. nov., isolated from soil of a ginseng field.</title>
        <authorList>
            <person name="Hoang V.A."/>
            <person name="Kim Y.J."/>
            <person name="Nguyen N.L."/>
            <person name="Yang D.C."/>
        </authorList>
    </citation>
    <scope>NUCLEOTIDE SEQUENCE [LARGE SCALE GENOMIC DNA]</scope>
    <source>
        <strain evidence="8 9">DCY80</strain>
    </source>
</reference>
<dbReference type="Proteomes" id="UP000217889">
    <property type="component" value="Chromosome"/>
</dbReference>
<dbReference type="CDD" id="cd03794">
    <property type="entry name" value="GT4_WbuB-like"/>
    <property type="match status" value="1"/>
</dbReference>
<dbReference type="EMBL" id="CP023564">
    <property type="protein sequence ID" value="ATG53770.1"/>
    <property type="molecule type" value="Genomic_DNA"/>
</dbReference>
<dbReference type="InterPro" id="IPR050194">
    <property type="entry name" value="Glycosyltransferase_grp1"/>
</dbReference>
<evidence type="ECO:0000313" key="9">
    <source>
        <dbReference type="Proteomes" id="UP000217889"/>
    </source>
</evidence>
<evidence type="ECO:0000256" key="4">
    <source>
        <dbReference type="SAM" id="MobiDB-lite"/>
    </source>
</evidence>
<feature type="region of interest" description="Disordered" evidence="4">
    <location>
        <begin position="50"/>
        <end position="108"/>
    </location>
</feature>
<evidence type="ECO:0000259" key="5">
    <source>
        <dbReference type="Pfam" id="PF00534"/>
    </source>
</evidence>
<dbReference type="GO" id="GO:1901137">
    <property type="term" value="P:carbohydrate derivative biosynthetic process"/>
    <property type="evidence" value="ECO:0007669"/>
    <property type="project" value="UniProtKB-ARBA"/>
</dbReference>
<dbReference type="Pfam" id="PF13524">
    <property type="entry name" value="Glyco_trans_1_2"/>
    <property type="match status" value="1"/>
</dbReference>
<evidence type="ECO:0000313" key="8">
    <source>
        <dbReference type="EMBL" id="ATG53770.1"/>
    </source>
</evidence>
<sequence>MHYDETRSDEEIRLLHAREAMSDPDSFLQRYEGLAARDRTQKVRIQELKRRAKAAEKEKSSLEESLKQERARGKKAEKALRKKSEALQSKLSTAQGKLADVQGKHVKSVREARRLREDLERVRGSRTFKVGKAVLGPTKIFRGGTRPVQPGKPAELEAAPVEKATPADVQSDESSAPNGSGATPAPPPQSAAPEPQTANSAPVDETPGESSLPVGERSYATLRHEFEAHPDPETFAHVLNRAWYGLGLIDEPARLIGENPDLVEQFEERRRSMVERILGDHRLRHEGPTIPPRAEGVAYLPEPGRLMYCVHSTPVFNSNGYSTRTRGVAKGLHRSGTDVRVVGRAGYPWDSRADAAKPSVERTMRELDGVQYVHLPGSGLGTVPMDRYLIESADAFTREALLQRPSVIQSASNYRTALPALVAARRLGVPFIYEIRGFWEMSQAAAKPSWDGSEQYETISGLETLLAREADHVLAITRQVKDELLSRGIPSEKISIAANAVDTDEFAPLPKDTAYAKARKIRTDVPVIGFAGSMVDYEGLSTLIEASVLLDEHGIEHQVVIAGSGTADDELRSLRSDLGAHSVVLLGRRPIQEMPQLLSTFDIVPIPRLSQPVTEMVSPLKPLEAFSSMKAVLLSDVAPHRDLAGHQQERARLFDAGSASSLADSLARLLADADLRRDLGRTARLWTLDERTWTHIAETMRSAHGAAVAAHDASVAPAEISLADVTIGLIADEFTTKSISSSIRTVPIDRSRWLAQLEQDPMDLLLVESAWEGNGGQWHRGVGDYGPDDHQDIVSLLAYCRQNGIPTAFWNKEDPIHFQRFRSTAALVDHVFTTDGGIIGKYLETPGSSARTVSSMPFYAQPAIHNPLPSRRPYQHTIAYAGTYYGKRYEERSRELYRMLDAAASYGLTIYDRQAAFPDSPYRFPPEFQRYSEGALPYDEVIDSYKSHLAHLNGNSVMDSPTMFSRRVVEIAACGGIALSGPGRGVEETFGGMIPASKDSAYWRALLHSWSTDPEARVREAWRQMRAVHRSHTVLSAMTLLLRTAGIPVRATGSPSYAVVLTEASSALVDAVLAQSLRPRTVFVPAGPSEATAALTGSGIDVRDSQSVHEVAEEWIGLVADPLPRTWFEDLLLAPRFGDWDRIAAEYADGTSIGRTLAAPGVEPGSASGLVSTRIARAASTVEEALRSPSEAGVTLLVASPPSTEAIGSRPLGRTAAPPLGPRTVLVAGHDLKFAGSILASLEEAGHTVLIDQWDNHTQHDEERSLELLAQADIVLCEWGLGNAVWYSQHVRRNQRLVIRCHSQELFRPYLSRVNHESVDGYVFVGELIRRAAVESHGVPAEKTHLIPNFVDAEHLDLEKLEGSEKHLGFVGIVPRAKRLDLAVDVLARLLERDPDYRLFIKGKRPEDYPWMAQRPDEMEWYDAQYARIEAINAAHPGAVVFDPQGDDMPEWYRKIGIALSTSDFESFHLTIADGAASRALPVSLAWPGSDLIYPREWLAATVDGIVESVGAREGLERDERSVVLEQFALSTSMPALLEIIAPTGA</sequence>
<keyword evidence="2" id="KW-0328">Glycosyltransferase</keyword>
<dbReference type="Gene3D" id="3.40.50.2000">
    <property type="entry name" value="Glycogen Phosphorylase B"/>
    <property type="match status" value="4"/>
</dbReference>
<feature type="region of interest" description="Disordered" evidence="4">
    <location>
        <begin position="158"/>
        <end position="214"/>
    </location>
</feature>
<feature type="compositionally biased region" description="Basic and acidic residues" evidence="4">
    <location>
        <begin position="50"/>
        <end position="85"/>
    </location>
</feature>
<dbReference type="InterPro" id="IPR055259">
    <property type="entry name" value="YkvP/CgeB_Glyco_trans-like"/>
</dbReference>
<feature type="compositionally biased region" description="Polar residues" evidence="4">
    <location>
        <begin position="86"/>
        <end position="95"/>
    </location>
</feature>
<protein>
    <recommendedName>
        <fullName evidence="1">D-inositol 3-phosphate glycosyltransferase</fullName>
    </recommendedName>
</protein>
<dbReference type="RefSeq" id="WP_096798249.1">
    <property type="nucleotide sequence ID" value="NZ_CP023564.1"/>
</dbReference>
<accession>A0A291GUB5</accession>
<dbReference type="Pfam" id="PF13579">
    <property type="entry name" value="Glyco_trans_4_4"/>
    <property type="match status" value="1"/>
</dbReference>
<proteinExistence type="predicted"/>
<dbReference type="Pfam" id="PF00534">
    <property type="entry name" value="Glycos_transf_1"/>
    <property type="match status" value="1"/>
</dbReference>
<organism evidence="8 9">
    <name type="scientific">Brachybacterium ginsengisoli</name>
    <dbReference type="NCBI Taxonomy" id="1331682"/>
    <lineage>
        <taxon>Bacteria</taxon>
        <taxon>Bacillati</taxon>
        <taxon>Actinomycetota</taxon>
        <taxon>Actinomycetes</taxon>
        <taxon>Micrococcales</taxon>
        <taxon>Dermabacteraceae</taxon>
        <taxon>Brachybacterium</taxon>
    </lineage>
</organism>
<gene>
    <name evidence="8" type="ORF">CFK41_02490</name>
</gene>
<evidence type="ECO:0000256" key="3">
    <source>
        <dbReference type="ARBA" id="ARBA00022679"/>
    </source>
</evidence>
<feature type="domain" description="Spore protein YkvP/CgeB glycosyl transferase-like" evidence="6">
    <location>
        <begin position="929"/>
        <end position="1039"/>
    </location>
</feature>
<evidence type="ECO:0000259" key="7">
    <source>
        <dbReference type="Pfam" id="PF13579"/>
    </source>
</evidence>
<dbReference type="KEGG" id="bgg:CFK41_02490"/>
<dbReference type="InterPro" id="IPR028098">
    <property type="entry name" value="Glyco_trans_4-like_N"/>
</dbReference>
<dbReference type="GO" id="GO:0016758">
    <property type="term" value="F:hexosyltransferase activity"/>
    <property type="evidence" value="ECO:0007669"/>
    <property type="project" value="TreeGrafter"/>
</dbReference>
<evidence type="ECO:0000256" key="1">
    <source>
        <dbReference type="ARBA" id="ARBA00021292"/>
    </source>
</evidence>
<dbReference type="CDD" id="cd03801">
    <property type="entry name" value="GT4_PimA-like"/>
    <property type="match status" value="1"/>
</dbReference>
<dbReference type="InterPro" id="IPR001296">
    <property type="entry name" value="Glyco_trans_1"/>
</dbReference>